<dbReference type="SUPFAM" id="SSF54593">
    <property type="entry name" value="Glyoxalase/Bleomycin resistance protein/Dihydroxybiphenyl dioxygenase"/>
    <property type="match status" value="1"/>
</dbReference>
<gene>
    <name evidence="3" type="ORF">HRJ34_24930</name>
</gene>
<dbReference type="AlphaFoldDB" id="A0A975HF42"/>
<dbReference type="InterPro" id="IPR037523">
    <property type="entry name" value="VOC_core"/>
</dbReference>
<accession>A0A975HF42</accession>
<proteinExistence type="predicted"/>
<dbReference type="Proteomes" id="UP000664914">
    <property type="component" value="Chromosome"/>
</dbReference>
<evidence type="ECO:0000256" key="1">
    <source>
        <dbReference type="ARBA" id="ARBA00022723"/>
    </source>
</evidence>
<dbReference type="CDD" id="cd08343">
    <property type="entry name" value="ED_TypeI_classII_C"/>
    <property type="match status" value="1"/>
</dbReference>
<keyword evidence="1" id="KW-0479">Metal-binding</keyword>
<dbReference type="GO" id="GO:0046491">
    <property type="term" value="P:L-methylmalonyl-CoA metabolic process"/>
    <property type="evidence" value="ECO:0007669"/>
    <property type="project" value="TreeGrafter"/>
</dbReference>
<protein>
    <submittedName>
        <fullName evidence="3">VOC family protein</fullName>
    </submittedName>
</protein>
<reference evidence="3" key="1">
    <citation type="submission" date="2020-07" db="EMBL/GenBank/DDBJ databases">
        <authorList>
            <person name="Camacho E."/>
        </authorList>
    </citation>
    <scope>NUCLEOTIDE SEQUENCE</scope>
    <source>
        <strain evidence="3">MPO218</strain>
    </source>
</reference>
<dbReference type="Gene3D" id="3.10.180.10">
    <property type="entry name" value="2,3-Dihydroxybiphenyl 1,2-Dioxygenase, domain 1"/>
    <property type="match status" value="2"/>
</dbReference>
<feature type="domain" description="VOC" evidence="2">
    <location>
        <begin position="154"/>
        <end position="270"/>
    </location>
</feature>
<evidence type="ECO:0000313" key="4">
    <source>
        <dbReference type="Proteomes" id="UP000664914"/>
    </source>
</evidence>
<sequence>MPIQAVNSVVLGVEDLAAARRFYTDFGLSEATTAADRSDFRTLDGTEINLRRADDPALPPAVVDGPTVREIVWGVDDAATLDRIADELAKDRDAAFDADGVLHSRDDDGYGIAFRVDRRDAYVPPAPRLNLYGAPPARPVNQRIDFAEPIRPASVAHVVLFSTDVIAATRFYTERLGFRVSDMFREGRGAFLRAEGSGYHHNLFLIRGERRGLHHIAFAVNDFNDVVLGGKTMLARDWTPKMGPGRHLIGSNYFWYFESPCGGAMELTADMDRADDDWEVREWDFVPSNTAAWSTSFNPTR</sequence>
<dbReference type="PANTHER" id="PTHR43048">
    <property type="entry name" value="METHYLMALONYL-COA EPIMERASE"/>
    <property type="match status" value="1"/>
</dbReference>
<dbReference type="Pfam" id="PF00903">
    <property type="entry name" value="Glyoxalase"/>
    <property type="match status" value="1"/>
</dbReference>
<dbReference type="PROSITE" id="PS51819">
    <property type="entry name" value="VOC"/>
    <property type="match status" value="1"/>
</dbReference>
<dbReference type="PANTHER" id="PTHR43048:SF3">
    <property type="entry name" value="METHYLMALONYL-COA EPIMERASE, MITOCHONDRIAL"/>
    <property type="match status" value="1"/>
</dbReference>
<dbReference type="InterPro" id="IPR029068">
    <property type="entry name" value="Glyas_Bleomycin-R_OHBP_Dase"/>
</dbReference>
<dbReference type="InterPro" id="IPR051785">
    <property type="entry name" value="MMCE/EMCE_epimerase"/>
</dbReference>
<dbReference type="RefSeq" id="WP_011952521.1">
    <property type="nucleotide sequence ID" value="NZ_CP059319.1"/>
</dbReference>
<evidence type="ECO:0000259" key="2">
    <source>
        <dbReference type="PROSITE" id="PS51819"/>
    </source>
</evidence>
<dbReference type="InterPro" id="IPR004360">
    <property type="entry name" value="Glyas_Fos-R_dOase_dom"/>
</dbReference>
<evidence type="ECO:0000313" key="3">
    <source>
        <dbReference type="EMBL" id="QTH21524.1"/>
    </source>
</evidence>
<dbReference type="EMBL" id="CP059319">
    <property type="protein sequence ID" value="QTH21524.1"/>
    <property type="molecule type" value="Genomic_DNA"/>
</dbReference>
<dbReference type="OMA" id="DEDTWHP"/>
<dbReference type="GO" id="GO:0046872">
    <property type="term" value="F:metal ion binding"/>
    <property type="evidence" value="ECO:0007669"/>
    <property type="project" value="UniProtKB-KW"/>
</dbReference>
<reference evidence="3" key="2">
    <citation type="submission" date="2021-04" db="EMBL/GenBank/DDBJ databases">
        <title>Isolation and genomic analysis of the ibuprofen-degrading bacterium Sphingomonas strain MPO218.</title>
        <authorList>
            <person name="Aulestia M."/>
            <person name="Flores A."/>
            <person name="Mangas E.L."/>
            <person name="Perez-Pulido A.J."/>
            <person name="Santero E."/>
            <person name="Camacho E.M."/>
        </authorList>
    </citation>
    <scope>NUCLEOTIDE SEQUENCE</scope>
    <source>
        <strain evidence="3">MPO218</strain>
    </source>
</reference>
<dbReference type="GO" id="GO:0004493">
    <property type="term" value="F:methylmalonyl-CoA epimerase activity"/>
    <property type="evidence" value="ECO:0007669"/>
    <property type="project" value="TreeGrafter"/>
</dbReference>
<name>A0A975HF42_9SPHN</name>
<organism evidence="3 4">
    <name type="scientific">Rhizorhabdus wittichii</name>
    <dbReference type="NCBI Taxonomy" id="160791"/>
    <lineage>
        <taxon>Bacteria</taxon>
        <taxon>Pseudomonadati</taxon>
        <taxon>Pseudomonadota</taxon>
        <taxon>Alphaproteobacteria</taxon>
        <taxon>Sphingomonadales</taxon>
        <taxon>Sphingomonadaceae</taxon>
        <taxon>Rhizorhabdus</taxon>
    </lineage>
</organism>